<keyword evidence="2" id="KW-1185">Reference proteome</keyword>
<name>A0ABM4AJ05_VANTA</name>
<feature type="chain" id="PRO_5045121330" evidence="1">
    <location>
        <begin position="22"/>
        <end position="291"/>
    </location>
</feature>
<reference evidence="3" key="1">
    <citation type="submission" date="2025-08" db="UniProtKB">
        <authorList>
            <consortium name="RefSeq"/>
        </authorList>
    </citation>
    <scope>IDENTIFICATION</scope>
    <source>
        <tissue evidence="3">Whole body</tissue>
    </source>
</reference>
<feature type="signal peptide" evidence="1">
    <location>
        <begin position="1"/>
        <end position="21"/>
    </location>
</feature>
<dbReference type="Proteomes" id="UP001652626">
    <property type="component" value="Chromosome 6"/>
</dbReference>
<evidence type="ECO:0000313" key="2">
    <source>
        <dbReference type="Proteomes" id="UP001652626"/>
    </source>
</evidence>
<dbReference type="GeneID" id="135193336"/>
<organism evidence="2 3">
    <name type="scientific">Vanessa tameamea</name>
    <name type="common">Kamehameha butterfly</name>
    <dbReference type="NCBI Taxonomy" id="334116"/>
    <lineage>
        <taxon>Eukaryota</taxon>
        <taxon>Metazoa</taxon>
        <taxon>Ecdysozoa</taxon>
        <taxon>Arthropoda</taxon>
        <taxon>Hexapoda</taxon>
        <taxon>Insecta</taxon>
        <taxon>Pterygota</taxon>
        <taxon>Neoptera</taxon>
        <taxon>Endopterygota</taxon>
        <taxon>Lepidoptera</taxon>
        <taxon>Glossata</taxon>
        <taxon>Ditrysia</taxon>
        <taxon>Papilionoidea</taxon>
        <taxon>Nymphalidae</taxon>
        <taxon>Nymphalinae</taxon>
        <taxon>Vanessa</taxon>
    </lineage>
</organism>
<keyword evidence="1" id="KW-0732">Signal</keyword>
<proteinExistence type="predicted"/>
<sequence length="291" mass="33738">MIVALLYLVTFQFVLLLDVYALYNKDVVCTIDENNFPICKTFNVPKHRRNIHSNIPSHEPYLPSAKNGLFYNCSSQECKALKIYSITQLALPQLPVKYCYLEMPEKYKCESLKYNYYKNIDKLLFLSNNIPNKLFYLIDCLAYSDGGRVCHKKDEVDSYTKLVDIGNVARPNETNVLSQEEFICEQTQDKRVTCVLDRYVPYADGLKAKEMIKIDNKILVKTGGYLVTLNYICFESWCSYSGEIKPTRRAGRYEPPGGKVYRCYYGNKQQIYKEISGSSRNVYNERGWLSS</sequence>
<evidence type="ECO:0000313" key="3">
    <source>
        <dbReference type="RefSeq" id="XP_064071274.1"/>
    </source>
</evidence>
<gene>
    <name evidence="3" type="primary">LOC135193336</name>
</gene>
<evidence type="ECO:0000256" key="1">
    <source>
        <dbReference type="SAM" id="SignalP"/>
    </source>
</evidence>
<accession>A0ABM4AJ05</accession>
<dbReference type="RefSeq" id="XP_064071274.1">
    <property type="nucleotide sequence ID" value="XM_064215204.1"/>
</dbReference>
<protein>
    <submittedName>
        <fullName evidence="3">Uncharacterized protein LOC135193336</fullName>
    </submittedName>
</protein>